<reference evidence="1 2" key="1">
    <citation type="submission" date="2020-03" db="EMBL/GenBank/DDBJ databases">
        <title>Chryseoglobus sp. isolated from a deep-sea seamount.</title>
        <authorList>
            <person name="Zhang D.-C."/>
        </authorList>
    </citation>
    <scope>NUCLEOTIDE SEQUENCE [LARGE SCALE GENOMIC DNA]</scope>
    <source>
        <strain evidence="1 2">KN1116</strain>
    </source>
</reference>
<dbReference type="Proteomes" id="UP000818266">
    <property type="component" value="Unassembled WGS sequence"/>
</dbReference>
<dbReference type="RefSeq" id="WP_152583009.1">
    <property type="nucleotide sequence ID" value="NZ_VIKT02000004.1"/>
</dbReference>
<protein>
    <submittedName>
        <fullName evidence="1">Uncharacterized protein</fullName>
    </submittedName>
</protein>
<proteinExistence type="predicted"/>
<accession>A0A9E5JP24</accession>
<dbReference type="EMBL" id="VIKT02000004">
    <property type="protein sequence ID" value="NHF62272.1"/>
    <property type="molecule type" value="Genomic_DNA"/>
</dbReference>
<keyword evidence="2" id="KW-1185">Reference proteome</keyword>
<organism evidence="1 2">
    <name type="scientific">Microcella pacifica</name>
    <dbReference type="NCBI Taxonomy" id="2591847"/>
    <lineage>
        <taxon>Bacteria</taxon>
        <taxon>Bacillati</taxon>
        <taxon>Actinomycetota</taxon>
        <taxon>Actinomycetes</taxon>
        <taxon>Micrococcales</taxon>
        <taxon>Microbacteriaceae</taxon>
        <taxon>Microcella</taxon>
    </lineage>
</organism>
<evidence type="ECO:0000313" key="1">
    <source>
        <dbReference type="EMBL" id="NHF62272.1"/>
    </source>
</evidence>
<evidence type="ECO:0000313" key="2">
    <source>
        <dbReference type="Proteomes" id="UP000818266"/>
    </source>
</evidence>
<sequence length="86" mass="9817">MAGRRRRVRDMKFDVTSDDPMDAYEPDLEVAVPEGVELRLTHEVLGMQNRAATDAADAPERAGAIHRLWLWKAVLTLAMRIDERRS</sequence>
<name>A0A9E5JP24_9MICO</name>
<gene>
    <name evidence="1" type="ORF">FK219_003280</name>
</gene>
<dbReference type="AlphaFoldDB" id="A0A9E5JP24"/>
<comment type="caution">
    <text evidence="1">The sequence shown here is derived from an EMBL/GenBank/DDBJ whole genome shotgun (WGS) entry which is preliminary data.</text>
</comment>